<dbReference type="PIRSF" id="PIRSF033634">
    <property type="entry name" value="UCP033634"/>
    <property type="match status" value="1"/>
</dbReference>
<organism evidence="1 2">
    <name type="scientific">Weizmannia acidilactici</name>
    <dbReference type="NCBI Taxonomy" id="2607726"/>
    <lineage>
        <taxon>Bacteria</taxon>
        <taxon>Bacillati</taxon>
        <taxon>Bacillota</taxon>
        <taxon>Bacilli</taxon>
        <taxon>Bacillales</taxon>
        <taxon>Bacillaceae</taxon>
        <taxon>Heyndrickxia</taxon>
    </lineage>
</organism>
<reference evidence="1 2" key="1">
    <citation type="submission" date="2019-09" db="EMBL/GenBank/DDBJ databases">
        <title>Draft genome sequence of Bacillus sp. JC-7.</title>
        <authorList>
            <person name="Tanaka N."/>
            <person name="Shiwa Y."/>
            <person name="Fujita N."/>
            <person name="Tanasupawat S."/>
        </authorList>
    </citation>
    <scope>NUCLEOTIDE SEQUENCE [LARGE SCALE GENOMIC DNA]</scope>
    <source>
        <strain evidence="1 2">JC-7</strain>
    </source>
</reference>
<dbReference type="Proteomes" id="UP000391919">
    <property type="component" value="Unassembled WGS sequence"/>
</dbReference>
<evidence type="ECO:0000313" key="2">
    <source>
        <dbReference type="Proteomes" id="UP000391919"/>
    </source>
</evidence>
<dbReference type="InterPro" id="IPR017018">
    <property type="entry name" value="UCP033634"/>
</dbReference>
<evidence type="ECO:0000313" key="1">
    <source>
        <dbReference type="EMBL" id="GER70224.1"/>
    </source>
</evidence>
<evidence type="ECO:0008006" key="3">
    <source>
        <dbReference type="Google" id="ProtNLM"/>
    </source>
</evidence>
<accession>A0A5J4JML2</accession>
<name>A0A5J4JML2_9BACI</name>
<comment type="caution">
    <text evidence="1">The sequence shown here is derived from an EMBL/GenBank/DDBJ whole genome shotgun (WGS) entry which is preliminary data.</text>
</comment>
<dbReference type="EMBL" id="BKZQ01000017">
    <property type="protein sequence ID" value="GER70224.1"/>
    <property type="molecule type" value="Genomic_DNA"/>
</dbReference>
<sequence>MFSGDGYTYEKPLLYYATMVMLENRIDVVQIHYAYEADLLKKPLEDVTETLMADIDTVIEEVLQNGEYQDSVFLGKSLGTISIANALMKRQGFSGSKILLTPLLNIVPVFESLLKSGHAGLLVIGDQDLHFDIDKIEQLRQTRFQIEVIPNGNHSLEIGEFDTPASISAWPI</sequence>
<protein>
    <recommendedName>
        <fullName evidence="3">Alpha/beta hydrolase</fullName>
    </recommendedName>
</protein>
<gene>
    <name evidence="1" type="ORF">BpJC7_15270</name>
</gene>
<dbReference type="AlphaFoldDB" id="A0A5J4JML2"/>
<dbReference type="SUPFAM" id="SSF53474">
    <property type="entry name" value="alpha/beta-Hydrolases"/>
    <property type="match status" value="1"/>
</dbReference>
<keyword evidence="2" id="KW-1185">Reference proteome</keyword>
<dbReference type="InterPro" id="IPR029058">
    <property type="entry name" value="AB_hydrolase_fold"/>
</dbReference>
<dbReference type="Gene3D" id="3.40.50.1820">
    <property type="entry name" value="alpha/beta hydrolase"/>
    <property type="match status" value="1"/>
</dbReference>
<proteinExistence type="predicted"/>